<evidence type="ECO:0000259" key="4">
    <source>
        <dbReference type="PROSITE" id="PS50943"/>
    </source>
</evidence>
<dbReference type="HOGENOM" id="CLU_066192_17_8_12"/>
<evidence type="ECO:0000256" key="3">
    <source>
        <dbReference type="ARBA" id="ARBA00023163"/>
    </source>
</evidence>
<dbReference type="eggNOG" id="COG1396">
    <property type="taxonomic scope" value="Bacteria"/>
</dbReference>
<keyword evidence="3" id="KW-0804">Transcription</keyword>
<dbReference type="SMART" id="SM00530">
    <property type="entry name" value="HTH_XRE"/>
    <property type="match status" value="1"/>
</dbReference>
<dbReference type="KEGG" id="ssm:Spirs_3965"/>
<dbReference type="InterPro" id="IPR050807">
    <property type="entry name" value="TransReg_Diox_bact_type"/>
</dbReference>
<dbReference type="InterPro" id="IPR001387">
    <property type="entry name" value="Cro/C1-type_HTH"/>
</dbReference>
<dbReference type="PANTHER" id="PTHR46797:SF23">
    <property type="entry name" value="HTH-TYPE TRANSCRIPTIONAL REGULATOR SUTR"/>
    <property type="match status" value="1"/>
</dbReference>
<dbReference type="SUPFAM" id="SSF47413">
    <property type="entry name" value="lambda repressor-like DNA-binding domains"/>
    <property type="match status" value="1"/>
</dbReference>
<dbReference type="Pfam" id="PF01381">
    <property type="entry name" value="HTH_3"/>
    <property type="match status" value="1"/>
</dbReference>
<gene>
    <name evidence="5" type="ordered locus">Spirs_3965</name>
</gene>
<dbReference type="InterPro" id="IPR010982">
    <property type="entry name" value="Lambda_DNA-bd_dom_sf"/>
</dbReference>
<organism evidence="5 6">
    <name type="scientific">Sediminispirochaeta smaragdinae (strain DSM 11293 / JCM 15392 / SEBR 4228)</name>
    <name type="common">Spirochaeta smaragdinae</name>
    <dbReference type="NCBI Taxonomy" id="573413"/>
    <lineage>
        <taxon>Bacteria</taxon>
        <taxon>Pseudomonadati</taxon>
        <taxon>Spirochaetota</taxon>
        <taxon>Spirochaetia</taxon>
        <taxon>Spirochaetales</taxon>
        <taxon>Spirochaetaceae</taxon>
        <taxon>Sediminispirochaeta</taxon>
    </lineage>
</organism>
<evidence type="ECO:0000313" key="5">
    <source>
        <dbReference type="EMBL" id="ADK83050.1"/>
    </source>
</evidence>
<accession>E1R981</accession>
<evidence type="ECO:0000313" key="6">
    <source>
        <dbReference type="Proteomes" id="UP000002318"/>
    </source>
</evidence>
<evidence type="ECO:0000256" key="2">
    <source>
        <dbReference type="ARBA" id="ARBA00023125"/>
    </source>
</evidence>
<reference evidence="5 6" key="1">
    <citation type="journal article" date="2010" name="Stand. Genomic Sci.">
        <title>Complete genome sequence of Spirochaeta smaragdinae type strain (SEBR 4228).</title>
        <authorList>
            <person name="Mavromatis K."/>
            <person name="Yasawong M."/>
            <person name="Chertkov O."/>
            <person name="Lapidus A."/>
            <person name="Lucas S."/>
            <person name="Nolan M."/>
            <person name="Del Rio T.G."/>
            <person name="Tice H."/>
            <person name="Cheng J.F."/>
            <person name="Pitluck S."/>
            <person name="Liolios K."/>
            <person name="Ivanova N."/>
            <person name="Tapia R."/>
            <person name="Han C."/>
            <person name="Bruce D."/>
            <person name="Goodwin L."/>
            <person name="Pati A."/>
            <person name="Chen A."/>
            <person name="Palaniappan K."/>
            <person name="Land M."/>
            <person name="Hauser L."/>
            <person name="Chang Y.J."/>
            <person name="Jeffries C.D."/>
            <person name="Detter J.C."/>
            <person name="Rohde M."/>
            <person name="Brambilla E."/>
            <person name="Spring S."/>
            <person name="Goker M."/>
            <person name="Sikorski J."/>
            <person name="Woyke T."/>
            <person name="Bristow J."/>
            <person name="Eisen J.A."/>
            <person name="Markowitz V."/>
            <person name="Hugenholtz P."/>
            <person name="Klenk H.P."/>
            <person name="Kyrpides N.C."/>
        </authorList>
    </citation>
    <scope>NUCLEOTIDE SEQUENCE [LARGE SCALE GENOMIC DNA]</scope>
    <source>
        <strain evidence="6">DSM 11293 / JCM 15392 / SEBR 4228</strain>
    </source>
</reference>
<dbReference type="Gene3D" id="1.10.260.40">
    <property type="entry name" value="lambda repressor-like DNA-binding domains"/>
    <property type="match status" value="1"/>
</dbReference>
<dbReference type="GO" id="GO:0003700">
    <property type="term" value="F:DNA-binding transcription factor activity"/>
    <property type="evidence" value="ECO:0007669"/>
    <property type="project" value="TreeGrafter"/>
</dbReference>
<dbReference type="GO" id="GO:0003677">
    <property type="term" value="F:DNA binding"/>
    <property type="evidence" value="ECO:0007669"/>
    <property type="project" value="UniProtKB-KW"/>
</dbReference>
<proteinExistence type="predicted"/>
<dbReference type="AlphaFoldDB" id="E1R981"/>
<dbReference type="PANTHER" id="PTHR46797">
    <property type="entry name" value="HTH-TYPE TRANSCRIPTIONAL REGULATOR"/>
    <property type="match status" value="1"/>
</dbReference>
<dbReference type="PROSITE" id="PS50943">
    <property type="entry name" value="HTH_CROC1"/>
    <property type="match status" value="1"/>
</dbReference>
<evidence type="ECO:0000256" key="1">
    <source>
        <dbReference type="ARBA" id="ARBA00023015"/>
    </source>
</evidence>
<dbReference type="RefSeq" id="WP_013256507.1">
    <property type="nucleotide sequence ID" value="NC_014364.1"/>
</dbReference>
<dbReference type="CDD" id="cd00093">
    <property type="entry name" value="HTH_XRE"/>
    <property type="match status" value="1"/>
</dbReference>
<dbReference type="EMBL" id="CP002116">
    <property type="protein sequence ID" value="ADK83050.1"/>
    <property type="molecule type" value="Genomic_DNA"/>
</dbReference>
<feature type="domain" description="HTH cro/C1-type" evidence="4">
    <location>
        <begin position="14"/>
        <end position="68"/>
    </location>
</feature>
<sequence length="109" mass="12516">MKSEQLLELLATNIRNARKSQGLSQMELAERAEISTGHMNDIERSRRWLGADTFVRLASALQLEPYQLLLPETEQHLLSDYRKITKLKQELQGTLVKEIDSAFSGFLEK</sequence>
<dbReference type="STRING" id="573413.Spirs_3965"/>
<keyword evidence="6" id="KW-1185">Reference proteome</keyword>
<dbReference type="Proteomes" id="UP000002318">
    <property type="component" value="Chromosome"/>
</dbReference>
<name>E1R981_SEDSS</name>
<dbReference type="GO" id="GO:0005829">
    <property type="term" value="C:cytosol"/>
    <property type="evidence" value="ECO:0007669"/>
    <property type="project" value="TreeGrafter"/>
</dbReference>
<keyword evidence="2" id="KW-0238">DNA-binding</keyword>
<protein>
    <submittedName>
        <fullName evidence="5">Transcriptional regulator, XRE family</fullName>
    </submittedName>
</protein>
<keyword evidence="1" id="KW-0805">Transcription regulation</keyword>